<proteinExistence type="predicted"/>
<dbReference type="Pfam" id="PF01471">
    <property type="entry name" value="PG_binding_1"/>
    <property type="match status" value="1"/>
</dbReference>
<reference evidence="2" key="1">
    <citation type="submission" date="2018-06" db="EMBL/GenBank/DDBJ databases">
        <authorList>
            <consortium name="Pathogen Informatics"/>
            <person name="Doyle S."/>
        </authorList>
    </citation>
    <scope>NUCLEOTIDE SEQUENCE</scope>
    <source>
        <strain evidence="2">NCTC13307</strain>
    </source>
</reference>
<accession>A0A381I796</accession>
<sequence>MVYQCHSLVLHYKLVLLGSMLEPYKNQLNAISNSYPAVPKVIEDGIYGTDTENAVKIFQGIFGLPQSGVVDFKTMV</sequence>
<organism evidence="2">
    <name type="scientific">Clostridioides difficile</name>
    <name type="common">Peptoclostridium difficile</name>
    <dbReference type="NCBI Taxonomy" id="1496"/>
    <lineage>
        <taxon>Bacteria</taxon>
        <taxon>Bacillati</taxon>
        <taxon>Bacillota</taxon>
        <taxon>Clostridia</taxon>
        <taxon>Peptostreptococcales</taxon>
        <taxon>Peptostreptococcaceae</taxon>
        <taxon>Clostridioides</taxon>
    </lineage>
</organism>
<dbReference type="AlphaFoldDB" id="A0A381I796"/>
<dbReference type="InterPro" id="IPR036365">
    <property type="entry name" value="PGBD-like_sf"/>
</dbReference>
<feature type="domain" description="Peptidoglycan binding-like" evidence="1">
    <location>
        <begin position="26"/>
        <end position="75"/>
    </location>
</feature>
<dbReference type="Gene3D" id="1.10.101.10">
    <property type="entry name" value="PGBD-like superfamily/PGBD"/>
    <property type="match status" value="1"/>
</dbReference>
<evidence type="ECO:0000259" key="1">
    <source>
        <dbReference type="Pfam" id="PF01471"/>
    </source>
</evidence>
<gene>
    <name evidence="2" type="ORF">NCTC13307_00630</name>
</gene>
<evidence type="ECO:0000313" key="2">
    <source>
        <dbReference type="EMBL" id="SUY21338.1"/>
    </source>
</evidence>
<protein>
    <submittedName>
        <fullName evidence="2">Spore peptidoglycan hydrolase</fullName>
    </submittedName>
</protein>
<dbReference type="GO" id="GO:0016787">
    <property type="term" value="F:hydrolase activity"/>
    <property type="evidence" value="ECO:0007669"/>
    <property type="project" value="UniProtKB-KW"/>
</dbReference>
<keyword evidence="2" id="KW-0378">Hydrolase</keyword>
<dbReference type="SUPFAM" id="SSF47090">
    <property type="entry name" value="PGBD-like"/>
    <property type="match status" value="1"/>
</dbReference>
<dbReference type="InterPro" id="IPR036366">
    <property type="entry name" value="PGBDSf"/>
</dbReference>
<dbReference type="InterPro" id="IPR002477">
    <property type="entry name" value="Peptidoglycan-bd-like"/>
</dbReference>
<name>A0A381I796_CLODI</name>
<dbReference type="EMBL" id="UFWD01000001">
    <property type="protein sequence ID" value="SUY21338.1"/>
    <property type="molecule type" value="Genomic_DNA"/>
</dbReference>